<feature type="compositionally biased region" description="Acidic residues" evidence="1">
    <location>
        <begin position="134"/>
        <end position="167"/>
    </location>
</feature>
<feature type="region of interest" description="Disordered" evidence="1">
    <location>
        <begin position="1"/>
        <end position="43"/>
    </location>
</feature>
<dbReference type="InterPro" id="IPR005824">
    <property type="entry name" value="KOW"/>
</dbReference>
<reference evidence="3" key="1">
    <citation type="journal article" date="2020" name="New Phytol.">
        <title>Comparative genomics reveals dynamic genome evolution in host specialist ectomycorrhizal fungi.</title>
        <authorList>
            <person name="Lofgren L.A."/>
            <person name="Nguyen N.H."/>
            <person name="Vilgalys R."/>
            <person name="Ruytinx J."/>
            <person name="Liao H.L."/>
            <person name="Branco S."/>
            <person name="Kuo A."/>
            <person name="LaButti K."/>
            <person name="Lipzen A."/>
            <person name="Andreopoulos W."/>
            <person name="Pangilinan J."/>
            <person name="Riley R."/>
            <person name="Hundley H."/>
            <person name="Na H."/>
            <person name="Barry K."/>
            <person name="Grigoriev I.V."/>
            <person name="Stajich J.E."/>
            <person name="Kennedy P.G."/>
        </authorList>
    </citation>
    <scope>NUCLEOTIDE SEQUENCE</scope>
    <source>
        <strain evidence="3">DOB743</strain>
    </source>
</reference>
<dbReference type="OrthoDB" id="2671396at2759"/>
<feature type="domain" description="KOW" evidence="2">
    <location>
        <begin position="276"/>
        <end position="302"/>
    </location>
</feature>
<dbReference type="EMBL" id="JABBWD010000005">
    <property type="protein sequence ID" value="KAG1781412.1"/>
    <property type="molecule type" value="Genomic_DNA"/>
</dbReference>
<organism evidence="3 4">
    <name type="scientific">Suillus placidus</name>
    <dbReference type="NCBI Taxonomy" id="48579"/>
    <lineage>
        <taxon>Eukaryota</taxon>
        <taxon>Fungi</taxon>
        <taxon>Dikarya</taxon>
        <taxon>Basidiomycota</taxon>
        <taxon>Agaricomycotina</taxon>
        <taxon>Agaricomycetes</taxon>
        <taxon>Agaricomycetidae</taxon>
        <taxon>Boletales</taxon>
        <taxon>Suillineae</taxon>
        <taxon>Suillaceae</taxon>
        <taxon>Suillus</taxon>
    </lineage>
</organism>
<dbReference type="SMART" id="SM00739">
    <property type="entry name" value="KOW"/>
    <property type="match status" value="4"/>
</dbReference>
<dbReference type="AlphaFoldDB" id="A0A9P7D726"/>
<dbReference type="GO" id="GO:0003735">
    <property type="term" value="F:structural constituent of ribosome"/>
    <property type="evidence" value="ECO:0007669"/>
    <property type="project" value="InterPro"/>
</dbReference>
<dbReference type="Gene3D" id="2.30.30.30">
    <property type="match status" value="1"/>
</dbReference>
<feature type="compositionally biased region" description="Low complexity" evidence="1">
    <location>
        <begin position="696"/>
        <end position="715"/>
    </location>
</feature>
<dbReference type="GO" id="GO:0005840">
    <property type="term" value="C:ribosome"/>
    <property type="evidence" value="ECO:0007669"/>
    <property type="project" value="InterPro"/>
</dbReference>
<evidence type="ECO:0000256" key="1">
    <source>
        <dbReference type="SAM" id="MobiDB-lite"/>
    </source>
</evidence>
<gene>
    <name evidence="3" type="ORF">EV702DRAFT_1041938</name>
</gene>
<dbReference type="GO" id="GO:0006412">
    <property type="term" value="P:translation"/>
    <property type="evidence" value="ECO:0007669"/>
    <property type="project" value="InterPro"/>
</dbReference>
<protein>
    <recommendedName>
        <fullName evidence="2">KOW domain-containing protein</fullName>
    </recommendedName>
</protein>
<feature type="domain" description="KOW" evidence="2">
    <location>
        <begin position="408"/>
        <end position="435"/>
    </location>
</feature>
<feature type="domain" description="KOW" evidence="2">
    <location>
        <begin position="542"/>
        <end position="569"/>
    </location>
</feature>
<dbReference type="InterPro" id="IPR005825">
    <property type="entry name" value="Ribosomal_uL24_CS"/>
</dbReference>
<feature type="domain" description="KOW" evidence="2">
    <location>
        <begin position="473"/>
        <end position="500"/>
    </location>
</feature>
<name>A0A9P7D726_9AGAM</name>
<accession>A0A9P7D726</accession>
<sequence length="897" mass="99347">MSKRAASESHDDEPTSKRIRSHEDNRDESAITAGRSRRMAHSGTMEAAFASYLGNRYDTDDWKEARDALFSGDGDDCLALANLLALKARHIPQGASSTSTVVTLRKDSAISTAAPKAAVRLKSARVRRPKNPFIDDEASDDDDVEEEDEEEEEEEEEEENSQVEGDDGPSVRSLNVTRLPGLSSAKDKLSAAIDHIFDRMYLLHVHRSATQRVAEHLRSNGVAVTVSPWIPGQLYAVSDSPRTIATTLNLLSSSVKDYTHISEEERAAVERSRSTLPNPGWVKITQGKYKGDIGYVFDPKQLNDFVTDDKVVGWSYKGERYYMGLLQKNFRRDGLELVASPHANDIRLHLQSGSCAVGDSARPITGEVCQEICTVVSTNHASGSACLKFILDGHGQELEFRLQDIERVFWVGDTVRVVAGAYAGLEGHIIKKSEDLFHVEVSKYYLDRRPLTHVLQSRLPMQPDYDPLPEPESLQIGDEIEVCAGEYMGKCGIVVWFPIGGTTLWFRAEGNIKDELINAPTAFVQRIRPFKTLQFTKERGYDVKPGDVVIVARGPEFQTQGVVQAVDFANARLTLISEGDYSLVNVPIGFTMKLSNVNPDSFRDIIGKEVFIIGGARKGYRATLYQLAHDTCSVSVHGQARTTVKREDVATRYGMRLNGAILEGPDMISFCEMQKKSYIMIMPPCRSKTPPPDPIVPSSSSMDPSSSEWSNWSSHNNHDSADSLGVKTYDPWVATNAEDIEDAIADIKEKSRNGSPLPWLMNKEFALKLTRHHVVLKVSPSFMGGRLHNRFVSTACPDPFCGENGPAPDGCVAVFCTSNGAGAALQHYHIPISDLSPAPLRKKNQKCLVLDGDTRGEIMTVAKCNMKKNTVEIAITARISFTLRFDQICLVEESRFR</sequence>
<feature type="compositionally biased region" description="Basic and acidic residues" evidence="1">
    <location>
        <begin position="1"/>
        <end position="29"/>
    </location>
</feature>
<keyword evidence="4" id="KW-1185">Reference proteome</keyword>
<comment type="caution">
    <text evidence="3">The sequence shown here is derived from an EMBL/GenBank/DDBJ whole genome shotgun (WGS) entry which is preliminary data.</text>
</comment>
<proteinExistence type="predicted"/>
<feature type="region of interest" description="Disordered" evidence="1">
    <location>
        <begin position="128"/>
        <end position="175"/>
    </location>
</feature>
<dbReference type="Proteomes" id="UP000714275">
    <property type="component" value="Unassembled WGS sequence"/>
</dbReference>
<evidence type="ECO:0000313" key="4">
    <source>
        <dbReference type="Proteomes" id="UP000714275"/>
    </source>
</evidence>
<evidence type="ECO:0000259" key="2">
    <source>
        <dbReference type="SMART" id="SM00739"/>
    </source>
</evidence>
<feature type="region of interest" description="Disordered" evidence="1">
    <location>
        <begin position="689"/>
        <end position="716"/>
    </location>
</feature>
<dbReference type="InterPro" id="IPR014722">
    <property type="entry name" value="Rib_uL2_dom2"/>
</dbReference>
<evidence type="ECO:0000313" key="3">
    <source>
        <dbReference type="EMBL" id="KAG1781412.1"/>
    </source>
</evidence>
<dbReference type="PROSITE" id="PS01108">
    <property type="entry name" value="RIBOSOMAL_L24"/>
    <property type="match status" value="1"/>
</dbReference>